<accession>A0A841RHX1</accession>
<dbReference type="InterPro" id="IPR036059">
    <property type="entry name" value="TldD/PmbA_sf"/>
</dbReference>
<dbReference type="GO" id="GO:0006508">
    <property type="term" value="P:proteolysis"/>
    <property type="evidence" value="ECO:0007669"/>
    <property type="project" value="InterPro"/>
</dbReference>
<comment type="similarity">
    <text evidence="1">Belongs to the peptidase U62 family.</text>
</comment>
<dbReference type="SUPFAM" id="SSF111283">
    <property type="entry name" value="Putative modulator of DNA gyrase, PmbA/TldD"/>
    <property type="match status" value="1"/>
</dbReference>
<evidence type="ECO:0000259" key="4">
    <source>
        <dbReference type="Pfam" id="PF19290"/>
    </source>
</evidence>
<proteinExistence type="inferred from homology"/>
<dbReference type="RefSeq" id="WP_184748136.1">
    <property type="nucleotide sequence ID" value="NZ_JACHGJ010000008.1"/>
</dbReference>
<dbReference type="Pfam" id="PF19290">
    <property type="entry name" value="PmbA_TldD_2nd"/>
    <property type="match status" value="1"/>
</dbReference>
<dbReference type="Pfam" id="PF19289">
    <property type="entry name" value="PmbA_TldD_3rd"/>
    <property type="match status" value="1"/>
</dbReference>
<evidence type="ECO:0000313" key="6">
    <source>
        <dbReference type="Proteomes" id="UP000587760"/>
    </source>
</evidence>
<dbReference type="Pfam" id="PF01523">
    <property type="entry name" value="PmbA_TldD_1st"/>
    <property type="match status" value="1"/>
</dbReference>
<organism evidence="5 6">
    <name type="scientific">Spirochaeta isovalerica</name>
    <dbReference type="NCBI Taxonomy" id="150"/>
    <lineage>
        <taxon>Bacteria</taxon>
        <taxon>Pseudomonadati</taxon>
        <taxon>Spirochaetota</taxon>
        <taxon>Spirochaetia</taxon>
        <taxon>Spirochaetales</taxon>
        <taxon>Spirochaetaceae</taxon>
        <taxon>Spirochaeta</taxon>
    </lineage>
</organism>
<comment type="caution">
    <text evidence="5">The sequence shown here is derived from an EMBL/GenBank/DDBJ whole genome shotgun (WGS) entry which is preliminary data.</text>
</comment>
<dbReference type="InterPro" id="IPR002510">
    <property type="entry name" value="Metalloprtase-TldD/E_N"/>
</dbReference>
<feature type="domain" description="Metalloprotease TldD/E C-terminal" evidence="3">
    <location>
        <begin position="225"/>
        <end position="449"/>
    </location>
</feature>
<dbReference type="InterPro" id="IPR045570">
    <property type="entry name" value="Metalloprtase-TldD/E_cen_dom"/>
</dbReference>
<dbReference type="GO" id="GO:0005829">
    <property type="term" value="C:cytosol"/>
    <property type="evidence" value="ECO:0007669"/>
    <property type="project" value="TreeGrafter"/>
</dbReference>
<feature type="domain" description="Metalloprotease TldD/E N-terminal" evidence="2">
    <location>
        <begin position="22"/>
        <end position="86"/>
    </location>
</feature>
<evidence type="ECO:0000256" key="1">
    <source>
        <dbReference type="ARBA" id="ARBA00005836"/>
    </source>
</evidence>
<dbReference type="Gene3D" id="3.30.2290.10">
    <property type="entry name" value="PmbA/TldD superfamily"/>
    <property type="match status" value="1"/>
</dbReference>
<name>A0A841RHX1_9SPIO</name>
<keyword evidence="6" id="KW-1185">Reference proteome</keyword>
<dbReference type="AlphaFoldDB" id="A0A841RHX1"/>
<gene>
    <name evidence="5" type="ORF">HNR50_003583</name>
</gene>
<dbReference type="EMBL" id="JACHGJ010000008">
    <property type="protein sequence ID" value="MBB6481902.1"/>
    <property type="molecule type" value="Genomic_DNA"/>
</dbReference>
<feature type="domain" description="Metalloprotease TldD/E central" evidence="4">
    <location>
        <begin position="114"/>
        <end position="218"/>
    </location>
</feature>
<evidence type="ECO:0000259" key="3">
    <source>
        <dbReference type="Pfam" id="PF19289"/>
    </source>
</evidence>
<reference evidence="5 6" key="1">
    <citation type="submission" date="2020-08" db="EMBL/GenBank/DDBJ databases">
        <title>Genomic Encyclopedia of Type Strains, Phase IV (KMG-IV): sequencing the most valuable type-strain genomes for metagenomic binning, comparative biology and taxonomic classification.</title>
        <authorList>
            <person name="Goeker M."/>
        </authorList>
    </citation>
    <scope>NUCLEOTIDE SEQUENCE [LARGE SCALE GENOMIC DNA]</scope>
    <source>
        <strain evidence="5 6">DSM 2461</strain>
    </source>
</reference>
<sequence length="450" mass="48870">MMSSNAELVKKALKDRKFEEAAEIYFSSSSKTSIKAHEGEIASFSYAETSGLGARVVLGNKMGLSFTEKVNGENIAVSLDKARENATYIPDDKGYAIFESDEERVYDRFKSADLHKVSVEQKKELALEIEKYAKAYDERIINVPEAIYSDVANERIVANSYGLCKTEKASLCYAYAYLMASDGKDTSVGFYFQGEKNFADLDPKKIAELAAEDALCKLNAEEIDSGSYPVIFSASTASSLLGAFINSAGSAFFGENIQKGRSKLEGKLGQLIAASHINIIDDPSIFSMGAASFDDEGVEASTQYLIRNGVFETELHNLYSAKRSGVESTGNGSRGYSSPLSTKLYSPYLQPSDKKEESLFGEAEGGIYITDVEGLHAGLNQISGDFSLAAKGFLIENGKKGKAIKNITVAGNFYDLIKNIIAVADNNRFNDYAEFSSPSIYVKALSVSGK</sequence>
<dbReference type="GO" id="GO:0008237">
    <property type="term" value="F:metallopeptidase activity"/>
    <property type="evidence" value="ECO:0007669"/>
    <property type="project" value="InterPro"/>
</dbReference>
<protein>
    <submittedName>
        <fullName evidence="5">PmbA protein</fullName>
    </submittedName>
</protein>
<dbReference type="InterPro" id="IPR047657">
    <property type="entry name" value="PmbA"/>
</dbReference>
<evidence type="ECO:0000313" key="5">
    <source>
        <dbReference type="EMBL" id="MBB6481902.1"/>
    </source>
</evidence>
<dbReference type="InterPro" id="IPR035068">
    <property type="entry name" value="TldD/PmbA_N"/>
</dbReference>
<dbReference type="Proteomes" id="UP000587760">
    <property type="component" value="Unassembled WGS sequence"/>
</dbReference>
<dbReference type="PANTHER" id="PTHR43421">
    <property type="entry name" value="METALLOPROTEASE PMBA"/>
    <property type="match status" value="1"/>
</dbReference>
<dbReference type="InterPro" id="IPR045569">
    <property type="entry name" value="Metalloprtase-TldD/E_C"/>
</dbReference>
<dbReference type="PANTHER" id="PTHR43421:SF1">
    <property type="entry name" value="METALLOPROTEASE PMBA"/>
    <property type="match status" value="1"/>
</dbReference>
<evidence type="ECO:0000259" key="2">
    <source>
        <dbReference type="Pfam" id="PF01523"/>
    </source>
</evidence>